<name>K4DDZ6_SOLLC</name>
<dbReference type="InParanoid" id="K4DDZ6"/>
<dbReference type="Proteomes" id="UP000004994">
    <property type="component" value="Chromosome 12"/>
</dbReference>
<reference evidence="2" key="1">
    <citation type="journal article" date="2012" name="Nature">
        <title>The tomato genome sequence provides insights into fleshy fruit evolution.</title>
        <authorList>
            <consortium name="Tomato Genome Consortium"/>
        </authorList>
    </citation>
    <scope>NUCLEOTIDE SEQUENCE [LARGE SCALE GENOMIC DNA]</scope>
    <source>
        <strain evidence="2">cv. Heinz 1706</strain>
    </source>
</reference>
<organism evidence="2">
    <name type="scientific">Solanum lycopersicum</name>
    <name type="common">Tomato</name>
    <name type="synonym">Lycopersicon esculentum</name>
    <dbReference type="NCBI Taxonomy" id="4081"/>
    <lineage>
        <taxon>Eukaryota</taxon>
        <taxon>Viridiplantae</taxon>
        <taxon>Streptophyta</taxon>
        <taxon>Embryophyta</taxon>
        <taxon>Tracheophyta</taxon>
        <taxon>Spermatophyta</taxon>
        <taxon>Magnoliopsida</taxon>
        <taxon>eudicotyledons</taxon>
        <taxon>Gunneridae</taxon>
        <taxon>Pentapetalae</taxon>
        <taxon>asterids</taxon>
        <taxon>lamiids</taxon>
        <taxon>Solanales</taxon>
        <taxon>Solanaceae</taxon>
        <taxon>Solanoideae</taxon>
        <taxon>Solaneae</taxon>
        <taxon>Solanum</taxon>
        <taxon>Solanum subgen. Lycopersicon</taxon>
    </lineage>
</organism>
<proteinExistence type="predicted"/>
<dbReference type="Gramene" id="Solyc12g035300.1.1">
    <property type="protein sequence ID" value="Solyc12g035300.1.1"/>
    <property type="gene ID" value="Solyc12g035300.1"/>
</dbReference>
<feature type="region of interest" description="Disordered" evidence="1">
    <location>
        <begin position="239"/>
        <end position="264"/>
    </location>
</feature>
<feature type="compositionally biased region" description="Polar residues" evidence="1">
    <location>
        <begin position="239"/>
        <end position="248"/>
    </location>
</feature>
<sequence>MKDLLSLSRGPIPYVTRFKGHIVNGYRFHLKKYDQYLKTQHSGVVVVVDTAKEQNHINYHGPFESKKGVIVVGVTRGSKGNQTSLAGYDKAQKMTEVYFDAQRGPCEYDRTTKVDMNPSRTLKYEMGQASKIPKHEFIHLGAIAKGQGQSLKSMSTIRINAKQRTPIIKNRGYYTGTSKLNKLEDNSFHLHLCFEEKEDNATLNQEAEINQYTFTSDAKGQGQRIRINAEKRTMIGENKLTTPTSSRNKPVKKSIHVPPDFYPM</sequence>
<evidence type="ECO:0000256" key="1">
    <source>
        <dbReference type="SAM" id="MobiDB-lite"/>
    </source>
</evidence>
<reference evidence="2" key="2">
    <citation type="submission" date="2015-06" db="UniProtKB">
        <authorList>
            <consortium name="EnsemblPlants"/>
        </authorList>
    </citation>
    <scope>IDENTIFICATION</scope>
    <source>
        <strain evidence="2">cv. Heinz 1706</strain>
    </source>
</reference>
<dbReference type="AlphaFoldDB" id="K4DDZ6"/>
<dbReference type="EnsemblPlants" id="Solyc12g035300.1.1">
    <property type="protein sequence ID" value="Solyc12g035300.1.1"/>
    <property type="gene ID" value="Solyc12g035300.1"/>
</dbReference>
<accession>K4DDZ6</accession>
<dbReference type="PANTHER" id="PTHR48258:SF11">
    <property type="entry name" value="TDCA1-ORF2 PROTEIN"/>
    <property type="match status" value="1"/>
</dbReference>
<protein>
    <submittedName>
        <fullName evidence="2">Uncharacterized protein</fullName>
    </submittedName>
</protein>
<evidence type="ECO:0000313" key="3">
    <source>
        <dbReference type="Proteomes" id="UP000004994"/>
    </source>
</evidence>
<keyword evidence="3" id="KW-1185">Reference proteome</keyword>
<dbReference type="HOGENOM" id="CLU_1055249_0_0_1"/>
<evidence type="ECO:0000313" key="2">
    <source>
        <dbReference type="EnsemblPlants" id="Solyc12g035300.1.1"/>
    </source>
</evidence>
<dbReference type="PaxDb" id="4081-Solyc12g035300.1.1"/>
<dbReference type="PANTHER" id="PTHR48258">
    <property type="entry name" value="DUF4218 DOMAIN-CONTAINING PROTEIN-RELATED"/>
    <property type="match status" value="1"/>
</dbReference>